<gene>
    <name evidence="2" type="ORF">SDC9_131268</name>
</gene>
<reference evidence="2" key="1">
    <citation type="submission" date="2019-08" db="EMBL/GenBank/DDBJ databases">
        <authorList>
            <person name="Kucharzyk K."/>
            <person name="Murdoch R.W."/>
            <person name="Higgins S."/>
            <person name="Loffler F."/>
        </authorList>
    </citation>
    <scope>NUCLEOTIDE SEQUENCE</scope>
</reference>
<feature type="compositionally biased region" description="Basic residues" evidence="1">
    <location>
        <begin position="64"/>
        <end position="73"/>
    </location>
</feature>
<protein>
    <submittedName>
        <fullName evidence="2">Uncharacterized protein</fullName>
    </submittedName>
</protein>
<comment type="caution">
    <text evidence="2">The sequence shown here is derived from an EMBL/GenBank/DDBJ whole genome shotgun (WGS) entry which is preliminary data.</text>
</comment>
<name>A0A645D4S5_9ZZZZ</name>
<proteinExistence type="predicted"/>
<accession>A0A645D4S5</accession>
<feature type="region of interest" description="Disordered" evidence="1">
    <location>
        <begin position="1"/>
        <end position="35"/>
    </location>
</feature>
<dbReference type="EMBL" id="VSSQ01032809">
    <property type="protein sequence ID" value="MPM84197.1"/>
    <property type="molecule type" value="Genomic_DNA"/>
</dbReference>
<feature type="region of interest" description="Disordered" evidence="1">
    <location>
        <begin position="48"/>
        <end position="148"/>
    </location>
</feature>
<evidence type="ECO:0000313" key="2">
    <source>
        <dbReference type="EMBL" id="MPM84197.1"/>
    </source>
</evidence>
<evidence type="ECO:0000256" key="1">
    <source>
        <dbReference type="SAM" id="MobiDB-lite"/>
    </source>
</evidence>
<organism evidence="2">
    <name type="scientific">bioreactor metagenome</name>
    <dbReference type="NCBI Taxonomy" id="1076179"/>
    <lineage>
        <taxon>unclassified sequences</taxon>
        <taxon>metagenomes</taxon>
        <taxon>ecological metagenomes</taxon>
    </lineage>
</organism>
<dbReference type="AlphaFoldDB" id="A0A645D4S5"/>
<sequence>MRHRHFPSVRLPQLDSRHGSRHGRGSQAEQIPGGRHLLYRRYSGPQAGQIHAGILRQHGQRAGAPRRARHRHQGYGGPAQALCRQEAGHRPEAGGGRAHPLPHPRHLGQPGSRLSDGGGSGRGRGFHSHRLHVLHDQPALHGRGDRRP</sequence>